<dbReference type="Proteomes" id="UP000092154">
    <property type="component" value="Unassembled WGS sequence"/>
</dbReference>
<evidence type="ECO:0000256" key="1">
    <source>
        <dbReference type="SAM" id="MobiDB-lite"/>
    </source>
</evidence>
<accession>A0A1B7N216</accession>
<reference evidence="2 3" key="1">
    <citation type="submission" date="2016-06" db="EMBL/GenBank/DDBJ databases">
        <title>Comparative genomics of the ectomycorrhizal sister species Rhizopogon vinicolor and Rhizopogon vesiculosus (Basidiomycota: Boletales) reveals a divergence of the mating type B locus.</title>
        <authorList>
            <consortium name="DOE Joint Genome Institute"/>
            <person name="Mujic A.B."/>
            <person name="Kuo A."/>
            <person name="Tritt A."/>
            <person name="Lipzen A."/>
            <person name="Chen C."/>
            <person name="Johnson J."/>
            <person name="Sharma A."/>
            <person name="Barry K."/>
            <person name="Grigoriev I.V."/>
            <person name="Spatafora J.W."/>
        </authorList>
    </citation>
    <scope>NUCLEOTIDE SEQUENCE [LARGE SCALE GENOMIC DNA]</scope>
    <source>
        <strain evidence="2 3">AM-OR11-026</strain>
    </source>
</reference>
<keyword evidence="3" id="KW-1185">Reference proteome</keyword>
<dbReference type="OrthoDB" id="6910977at2759"/>
<sequence>MTQHCPFYDISAATGATSWDTGNSGSIPQSLSHPADSQVSATYVSNAGPSTFGDTATNGEAATEGQISHFPSGEDISRFLDSLSDGNQCTAVGDPWSCPSDIPANPDFTPFFLPQFDPEALDGVLAQLAAECFQPLSFTGLLQDALDSPAPMQYAPGRSDNHTISVIDENILAGPTITPMRGPMYPHLLSHMREERTPALLQPVNNTRVPFPTLNAFTCPVSGLPQWPTMHPNQHYPLYHSASTQAPVYQIQSSLDDGSGDAYSKNFVVTDPNYLDLGQPNEVYAPAVYHGLYQGQSVLSQTAVESAHGYSDTTTYTAMRVMMDPATVVPSLQDSCGTQSLNGNIVSEPSAFTPCDLEVDDRHMPSKRKADDDIRAVNVGPSPPSVGTKARKRRRMGNGKPEVKNFGAYVTVSANVTAMAEPTDDPHPVDISGRADGKNLRTRMYGAMEIDASYGNRSAAVSDELPTDLTCVRACEWTDRPCGLYIEPCKDRISDHLFKWHGVGHDAKIPCKYRGCTATSPMNTLGRHIETVHFNTKWQCRPCLKTWSRNDAMTRHQNPGSEDGCPSFKRALEQAKREGYKIRGARKVLSGYIIPIA</sequence>
<dbReference type="InParanoid" id="A0A1B7N216"/>
<dbReference type="AlphaFoldDB" id="A0A1B7N216"/>
<gene>
    <name evidence="2" type="ORF">K503DRAFT_769991</name>
</gene>
<protein>
    <submittedName>
        <fullName evidence="2">Uncharacterized protein</fullName>
    </submittedName>
</protein>
<organism evidence="2 3">
    <name type="scientific">Rhizopogon vinicolor AM-OR11-026</name>
    <dbReference type="NCBI Taxonomy" id="1314800"/>
    <lineage>
        <taxon>Eukaryota</taxon>
        <taxon>Fungi</taxon>
        <taxon>Dikarya</taxon>
        <taxon>Basidiomycota</taxon>
        <taxon>Agaricomycotina</taxon>
        <taxon>Agaricomycetes</taxon>
        <taxon>Agaricomycetidae</taxon>
        <taxon>Boletales</taxon>
        <taxon>Suillineae</taxon>
        <taxon>Rhizopogonaceae</taxon>
        <taxon>Rhizopogon</taxon>
    </lineage>
</organism>
<evidence type="ECO:0000313" key="3">
    <source>
        <dbReference type="Proteomes" id="UP000092154"/>
    </source>
</evidence>
<name>A0A1B7N216_9AGAM</name>
<proteinExistence type="predicted"/>
<dbReference type="EMBL" id="KV448271">
    <property type="protein sequence ID" value="OAX38900.1"/>
    <property type="molecule type" value="Genomic_DNA"/>
</dbReference>
<evidence type="ECO:0000313" key="2">
    <source>
        <dbReference type="EMBL" id="OAX38900.1"/>
    </source>
</evidence>
<feature type="region of interest" description="Disordered" evidence="1">
    <location>
        <begin position="378"/>
        <end position="402"/>
    </location>
</feature>